<organism evidence="8 9">
    <name type="scientific">Marmota monax</name>
    <name type="common">Woodchuck</name>
    <dbReference type="NCBI Taxonomy" id="9995"/>
    <lineage>
        <taxon>Eukaryota</taxon>
        <taxon>Metazoa</taxon>
        <taxon>Chordata</taxon>
        <taxon>Craniata</taxon>
        <taxon>Vertebrata</taxon>
        <taxon>Euteleostomi</taxon>
        <taxon>Mammalia</taxon>
        <taxon>Eutheria</taxon>
        <taxon>Euarchontoglires</taxon>
        <taxon>Glires</taxon>
        <taxon>Rodentia</taxon>
        <taxon>Sciuromorpha</taxon>
        <taxon>Sciuridae</taxon>
        <taxon>Xerinae</taxon>
        <taxon>Marmotini</taxon>
        <taxon>Marmota</taxon>
    </lineage>
</organism>
<evidence type="ECO:0000256" key="4">
    <source>
        <dbReference type="ARBA" id="ARBA00022825"/>
    </source>
</evidence>
<evidence type="ECO:0000313" key="8">
    <source>
        <dbReference type="EMBL" id="KAF7474569.1"/>
    </source>
</evidence>
<dbReference type="GO" id="GO:0030141">
    <property type="term" value="C:secretory granule"/>
    <property type="evidence" value="ECO:0007669"/>
    <property type="project" value="TreeGrafter"/>
</dbReference>
<dbReference type="PROSITE" id="PS00135">
    <property type="entry name" value="TRYPSIN_SER"/>
    <property type="match status" value="1"/>
</dbReference>
<dbReference type="PANTHER" id="PTHR24271:SF94">
    <property type="entry name" value="KALLIKREIN-2"/>
    <property type="match status" value="1"/>
</dbReference>
<evidence type="ECO:0000256" key="3">
    <source>
        <dbReference type="ARBA" id="ARBA00022801"/>
    </source>
</evidence>
<feature type="region of interest" description="Disordered" evidence="6">
    <location>
        <begin position="87"/>
        <end position="110"/>
    </location>
</feature>
<feature type="region of interest" description="Disordered" evidence="6">
    <location>
        <begin position="43"/>
        <end position="64"/>
    </location>
</feature>
<feature type="region of interest" description="Disordered" evidence="6">
    <location>
        <begin position="408"/>
        <end position="444"/>
    </location>
</feature>
<proteinExistence type="inferred from homology"/>
<sequence>MNMFSCHTDGCHTLEGRSRLVSGTHEQICNTLVAGPDTCTEGGGDFINSLPDSAPGALSDRPLPSPISPSACSLSTCPLRQAGALLDPPCSSPGQTLSTTSRGTRVPGPPPDLGWAAHWGTYNKGGAQKPGDLGLDGAREAGLGPWPRVWGEGDGTTPAPQISKGTEDQGGPFSGAPHREGSTWARNLRMSAALFQRVLGRGRRGLHLRVSSSSTVFPGLPRCTHRPGGQRQEPLCCPAEPEIKSLGCRPCPPGFRTWKCVQNNQHWVLLPCRAPGVEGRVQLPAAGWGRGGLHKPPQGVPQSRACHLPLEASVTMWFLVLFLVLSLWGTGETVGNPGGVGALTLTSLESFLPHPAPSLTLQPLSGGWPFPKVEGSAGSTTSHSCQLPRAHSRDLHLFKSPTILPAWDPQASQTSSPTGSFSLVSRNPCPPRTHATISQPPRPPITLMSRPQAHCLLQMLCWPSCPEPGGSVLLPSRNTLLQTQGMVSTPVPSQHPLPAPLSAAPPIQSRIIGGWECQKNSHPWQAAVYHHGLAVCGGVLVHPQRETERERTVLIQVAWGGAEPGWTTLSMAARPLSASLPTELSLCLSESGCSVWGWGLASVFLSSLSLSLCHHLKHCMSPSLSLSLGLWLTPLPITTGPIPGGPREKAGMHPNLCAWEGASRAALPLPVGPPVPSGGDTGKGWGPLRGGVGSDLGLCARLPAGALASRCSEPLLSAHPTSSLLPLLSFYPCAPVLLCFFLSLGTLLGSPPLLSSFSPSLYFPSNIGVALGRHNLGAEEDASQLVPVSYAFPHPLYSMNYLKSATSTDDDRSHDLMLLRLSEPARITAAVKVLDLPTREPEVGSTCLASGWGSIQPDKFLSPGTLQCVDLNLMPNDICSKAYSEKVTDTMLCAGRWQGGKDTCGGDSGGPLICNGMLQGLTSWGSDPCAEPQQPALYTKLKAYRKWIEDTMVANP</sequence>
<dbReference type="InterPro" id="IPR009003">
    <property type="entry name" value="Peptidase_S1_PA"/>
</dbReference>
<evidence type="ECO:0000256" key="2">
    <source>
        <dbReference type="ARBA" id="ARBA00022670"/>
    </source>
</evidence>
<feature type="domain" description="Peptidase S1" evidence="7">
    <location>
        <begin position="511"/>
        <end position="953"/>
    </location>
</feature>
<keyword evidence="3" id="KW-0378">Hydrolase</keyword>
<dbReference type="AlphaFoldDB" id="A0A834UXZ4"/>
<dbReference type="Gene3D" id="2.40.10.10">
    <property type="entry name" value="Trypsin-like serine proteases"/>
    <property type="match status" value="3"/>
</dbReference>
<keyword evidence="4" id="KW-0720">Serine protease</keyword>
<feature type="compositionally biased region" description="Polar residues" evidence="6">
    <location>
        <begin position="410"/>
        <end position="425"/>
    </location>
</feature>
<dbReference type="InterPro" id="IPR001314">
    <property type="entry name" value="Peptidase_S1A"/>
</dbReference>
<dbReference type="GO" id="GO:0003073">
    <property type="term" value="P:regulation of systemic arterial blood pressure"/>
    <property type="evidence" value="ECO:0007669"/>
    <property type="project" value="TreeGrafter"/>
</dbReference>
<dbReference type="PRINTS" id="PR00722">
    <property type="entry name" value="CHYMOTRYPSIN"/>
</dbReference>
<evidence type="ECO:0000256" key="6">
    <source>
        <dbReference type="SAM" id="MobiDB-lite"/>
    </source>
</evidence>
<keyword evidence="5" id="KW-1015">Disulfide bond</keyword>
<dbReference type="Proteomes" id="UP000662637">
    <property type="component" value="Unassembled WGS sequence"/>
</dbReference>
<evidence type="ECO:0000256" key="1">
    <source>
        <dbReference type="ARBA" id="ARBA00009228"/>
    </source>
</evidence>
<comment type="caution">
    <text evidence="8">The sequence shown here is derived from an EMBL/GenBank/DDBJ whole genome shotgun (WGS) entry which is preliminary data.</text>
</comment>
<protein>
    <recommendedName>
        <fullName evidence="7">Peptidase S1 domain-containing protein</fullName>
    </recommendedName>
</protein>
<feature type="region of interest" description="Disordered" evidence="6">
    <location>
        <begin position="146"/>
        <end position="181"/>
    </location>
</feature>
<dbReference type="InterPro" id="IPR033116">
    <property type="entry name" value="TRYPSIN_SER"/>
</dbReference>
<dbReference type="EMBL" id="WJEC01003830">
    <property type="protein sequence ID" value="KAF7474569.1"/>
    <property type="molecule type" value="Genomic_DNA"/>
</dbReference>
<dbReference type="GO" id="GO:0031638">
    <property type="term" value="P:zymogen activation"/>
    <property type="evidence" value="ECO:0007669"/>
    <property type="project" value="TreeGrafter"/>
</dbReference>
<evidence type="ECO:0000259" key="7">
    <source>
        <dbReference type="PROSITE" id="PS50240"/>
    </source>
</evidence>
<dbReference type="Pfam" id="PF00089">
    <property type="entry name" value="Trypsin"/>
    <property type="match status" value="2"/>
</dbReference>
<dbReference type="CDD" id="cd00190">
    <property type="entry name" value="Tryp_SPc"/>
    <property type="match status" value="1"/>
</dbReference>
<dbReference type="PROSITE" id="PS50240">
    <property type="entry name" value="TRYPSIN_DOM"/>
    <property type="match status" value="1"/>
</dbReference>
<dbReference type="InterPro" id="IPR043504">
    <property type="entry name" value="Peptidase_S1_PA_chymotrypsin"/>
</dbReference>
<comment type="similarity">
    <text evidence="1">Belongs to the peptidase S1 family. Snake venom subfamily.</text>
</comment>
<dbReference type="PANTHER" id="PTHR24271">
    <property type="entry name" value="KALLIKREIN-RELATED"/>
    <property type="match status" value="1"/>
</dbReference>
<keyword evidence="2" id="KW-0645">Protease</keyword>
<name>A0A834UXZ4_MARMO</name>
<dbReference type="InterPro" id="IPR001254">
    <property type="entry name" value="Trypsin_dom"/>
</dbReference>
<dbReference type="SUPFAM" id="SSF50494">
    <property type="entry name" value="Trypsin-like serine proteases"/>
    <property type="match status" value="2"/>
</dbReference>
<reference evidence="8" key="1">
    <citation type="submission" date="2020-08" db="EMBL/GenBank/DDBJ databases">
        <authorList>
            <person name="Shumante A."/>
            <person name="Zimin A.V."/>
            <person name="Puiu D."/>
            <person name="Salzberg S.L."/>
        </authorList>
    </citation>
    <scope>NUCLEOTIDE SEQUENCE</scope>
    <source>
        <strain evidence="8">WC2-LM</strain>
        <tissue evidence="8">Liver</tissue>
    </source>
</reference>
<dbReference type="SMART" id="SM00020">
    <property type="entry name" value="Tryp_SPc"/>
    <property type="match status" value="1"/>
</dbReference>
<gene>
    <name evidence="8" type="ORF">GHT09_014662</name>
</gene>
<evidence type="ECO:0000313" key="9">
    <source>
        <dbReference type="Proteomes" id="UP000662637"/>
    </source>
</evidence>
<feature type="compositionally biased region" description="Polar residues" evidence="6">
    <location>
        <begin position="92"/>
        <end position="103"/>
    </location>
</feature>
<dbReference type="FunFam" id="2.40.10.10:FF:000010">
    <property type="entry name" value="Kallikrein related peptidase 11"/>
    <property type="match status" value="1"/>
</dbReference>
<evidence type="ECO:0000256" key="5">
    <source>
        <dbReference type="ARBA" id="ARBA00023157"/>
    </source>
</evidence>
<accession>A0A834UXZ4</accession>
<dbReference type="GO" id="GO:0004252">
    <property type="term" value="F:serine-type endopeptidase activity"/>
    <property type="evidence" value="ECO:0007669"/>
    <property type="project" value="InterPro"/>
</dbReference>